<dbReference type="AlphaFoldDB" id="A0A8C4Q4H4"/>
<feature type="chain" id="PRO_5034453265" evidence="2">
    <location>
        <begin position="26"/>
        <end position="239"/>
    </location>
</feature>
<evidence type="ECO:0000313" key="3">
    <source>
        <dbReference type="Ensembl" id="ENSEBUP00000009878.1"/>
    </source>
</evidence>
<keyword evidence="2" id="KW-0732">Signal</keyword>
<reference evidence="3" key="2">
    <citation type="submission" date="2025-09" db="UniProtKB">
        <authorList>
            <consortium name="Ensembl"/>
        </authorList>
    </citation>
    <scope>IDENTIFICATION</scope>
</reference>
<feature type="region of interest" description="Disordered" evidence="1">
    <location>
        <begin position="170"/>
        <end position="196"/>
    </location>
</feature>
<organism evidence="3 4">
    <name type="scientific">Eptatretus burgeri</name>
    <name type="common">Inshore hagfish</name>
    <dbReference type="NCBI Taxonomy" id="7764"/>
    <lineage>
        <taxon>Eukaryota</taxon>
        <taxon>Metazoa</taxon>
        <taxon>Chordata</taxon>
        <taxon>Craniata</taxon>
        <taxon>Vertebrata</taxon>
        <taxon>Cyclostomata</taxon>
        <taxon>Myxini</taxon>
        <taxon>Myxiniformes</taxon>
        <taxon>Myxinidae</taxon>
        <taxon>Eptatretinae</taxon>
        <taxon>Eptatretus</taxon>
    </lineage>
</organism>
<accession>A0A8C4Q4H4</accession>
<proteinExistence type="predicted"/>
<feature type="signal peptide" evidence="2">
    <location>
        <begin position="1"/>
        <end position="25"/>
    </location>
</feature>
<evidence type="ECO:0000256" key="2">
    <source>
        <dbReference type="SAM" id="SignalP"/>
    </source>
</evidence>
<name>A0A8C4Q4H4_EPTBU</name>
<evidence type="ECO:0000256" key="1">
    <source>
        <dbReference type="SAM" id="MobiDB-lite"/>
    </source>
</evidence>
<evidence type="ECO:0000313" key="4">
    <source>
        <dbReference type="Proteomes" id="UP000694388"/>
    </source>
</evidence>
<sequence length="239" mass="24795">MIILLYVVFLFFSSRMMPMMPSAHGIPPVLHHSVPPGIPGYLPHPGMLPVSSQPNGPCLPGGLMGASPPGLPPPSTKPLFPSVMQAASVQASGASAPVSASFSSSSKTAQAVAVVSSPAMLEAGPKPLISPAEPAVVPVNKISLNSATCRLVHPDEDISLEEKRAQVPKYHQPVPSPAPPGHGAVPQLGPRPIPLPQGSYSYPGYPLYPPGHRPPPRLPLFGPPAPRSMHMPVRPGGPC</sequence>
<keyword evidence="4" id="KW-1185">Reference proteome</keyword>
<protein>
    <submittedName>
        <fullName evidence="3">Uncharacterized protein</fullName>
    </submittedName>
</protein>
<feature type="region of interest" description="Disordered" evidence="1">
    <location>
        <begin position="212"/>
        <end position="239"/>
    </location>
</feature>
<feature type="compositionally biased region" description="Pro residues" evidence="1">
    <location>
        <begin position="212"/>
        <end position="226"/>
    </location>
</feature>
<dbReference type="Proteomes" id="UP000694388">
    <property type="component" value="Unplaced"/>
</dbReference>
<dbReference type="Ensembl" id="ENSEBUT00000010410.1">
    <property type="protein sequence ID" value="ENSEBUP00000009878.1"/>
    <property type="gene ID" value="ENSEBUG00000006345.1"/>
</dbReference>
<reference evidence="3" key="1">
    <citation type="submission" date="2025-08" db="UniProtKB">
        <authorList>
            <consortium name="Ensembl"/>
        </authorList>
    </citation>
    <scope>IDENTIFICATION</scope>
</reference>